<evidence type="ECO:0000313" key="1">
    <source>
        <dbReference type="EMBL" id="KAI5344019.1"/>
    </source>
</evidence>
<evidence type="ECO:0000313" key="2">
    <source>
        <dbReference type="Proteomes" id="UP001054821"/>
    </source>
</evidence>
<proteinExistence type="predicted"/>
<dbReference type="Proteomes" id="UP001054821">
    <property type="component" value="Chromosome 2"/>
</dbReference>
<dbReference type="AlphaFoldDB" id="A0AAD4ZFJ5"/>
<accession>A0AAD4ZFJ5</accession>
<name>A0AAD4ZFJ5_PRUDU</name>
<sequence length="138" mass="15280">MSLLLPQLETKQSLYYGLRTKGKFIISPTSMVSISNLRDIFYGLRLSPMVGALKEPKGGAAHFRAPIGDGLMGWEQHGSCVCGAKLAGNVMQGEDEKLEFPLCLGPVYDNYNDDKKGDYHSDDQYNSDVKDELYLLPS</sequence>
<organism evidence="1 2">
    <name type="scientific">Prunus dulcis</name>
    <name type="common">Almond</name>
    <name type="synonym">Amygdalus dulcis</name>
    <dbReference type="NCBI Taxonomy" id="3755"/>
    <lineage>
        <taxon>Eukaryota</taxon>
        <taxon>Viridiplantae</taxon>
        <taxon>Streptophyta</taxon>
        <taxon>Embryophyta</taxon>
        <taxon>Tracheophyta</taxon>
        <taxon>Spermatophyta</taxon>
        <taxon>Magnoliopsida</taxon>
        <taxon>eudicotyledons</taxon>
        <taxon>Gunneridae</taxon>
        <taxon>Pentapetalae</taxon>
        <taxon>rosids</taxon>
        <taxon>fabids</taxon>
        <taxon>Rosales</taxon>
        <taxon>Rosaceae</taxon>
        <taxon>Amygdaloideae</taxon>
        <taxon>Amygdaleae</taxon>
        <taxon>Prunus</taxon>
    </lineage>
</organism>
<keyword evidence="2" id="KW-1185">Reference proteome</keyword>
<gene>
    <name evidence="1" type="ORF">L3X38_011896</name>
</gene>
<reference evidence="1 2" key="1">
    <citation type="journal article" date="2022" name="G3 (Bethesda)">
        <title>Whole-genome sequence and methylome profiling of the almond [Prunus dulcis (Mill.) D.A. Webb] cultivar 'Nonpareil'.</title>
        <authorList>
            <person name="D'Amico-Willman K.M."/>
            <person name="Ouma W.Z."/>
            <person name="Meulia T."/>
            <person name="Sideli G.M."/>
            <person name="Gradziel T.M."/>
            <person name="Fresnedo-Ramirez J."/>
        </authorList>
    </citation>
    <scope>NUCLEOTIDE SEQUENCE [LARGE SCALE GENOMIC DNA]</scope>
    <source>
        <strain evidence="1">Clone GOH B32 T37-40</strain>
    </source>
</reference>
<dbReference type="EMBL" id="JAJFAZ020000002">
    <property type="protein sequence ID" value="KAI5344019.1"/>
    <property type="molecule type" value="Genomic_DNA"/>
</dbReference>
<protein>
    <submittedName>
        <fullName evidence="1">Uncharacterized protein</fullName>
    </submittedName>
</protein>
<comment type="caution">
    <text evidence="1">The sequence shown here is derived from an EMBL/GenBank/DDBJ whole genome shotgun (WGS) entry which is preliminary data.</text>
</comment>